<evidence type="ECO:0000256" key="2">
    <source>
        <dbReference type="ARBA" id="ARBA00005582"/>
    </source>
</evidence>
<dbReference type="GO" id="GO:0008413">
    <property type="term" value="F:8-oxo-7,8-dihydroguanosine triphosphate pyrophosphatase activity"/>
    <property type="evidence" value="ECO:0007669"/>
    <property type="project" value="TreeGrafter"/>
</dbReference>
<dbReference type="Proteomes" id="UP000019248">
    <property type="component" value="Unassembled WGS sequence"/>
</dbReference>
<evidence type="ECO:0000256" key="8">
    <source>
        <dbReference type="ARBA" id="ARBA00022842"/>
    </source>
</evidence>
<proteinExistence type="inferred from homology"/>
<evidence type="ECO:0000256" key="7">
    <source>
        <dbReference type="ARBA" id="ARBA00022801"/>
    </source>
</evidence>
<dbReference type="PANTHER" id="PTHR47707:SF1">
    <property type="entry name" value="NUDIX HYDROLASE FAMILY PROTEIN"/>
    <property type="match status" value="1"/>
</dbReference>
<dbReference type="CDD" id="cd03425">
    <property type="entry name" value="NUDIX_MutT_NudA_like"/>
    <property type="match status" value="1"/>
</dbReference>
<comment type="similarity">
    <text evidence="2 12">Belongs to the Nudix hydrolase family.</text>
</comment>
<keyword evidence="5" id="KW-0479">Metal-binding</keyword>
<feature type="domain" description="Nudix hydrolase" evidence="13">
    <location>
        <begin position="2"/>
        <end position="127"/>
    </location>
</feature>
<reference evidence="14 15" key="1">
    <citation type="journal article" date="2014" name="Int. J. Syst. Evol. Microbiol.">
        <title>Listeria floridensis sp. nov., Listeria aquatica sp. nov., Listeria cornellensis sp. nov., Listeria riparia sp. nov. and Listeria grandensis sp. nov., from agricultural and natural environments.</title>
        <authorList>
            <person name="den Bakker H.C."/>
            <person name="Warchocki S."/>
            <person name="Wright E.M."/>
            <person name="Allred A.F."/>
            <person name="Ahlstrom C."/>
            <person name="Manuel C.S."/>
            <person name="Stasiewicz M.J."/>
            <person name="Burrell A."/>
            <person name="Roof S."/>
            <person name="Strawn L."/>
            <person name="Fortes E.D."/>
            <person name="Nightingale K.K."/>
            <person name="Kephart D."/>
            <person name="Wiedmann M."/>
        </authorList>
    </citation>
    <scope>NUCLEOTIDE SEQUENCE [LARGE SCALE GENOMIC DNA]</scope>
    <source>
        <strain evidence="14 15">FSL S10-1204</strain>
    </source>
</reference>
<protein>
    <recommendedName>
        <fullName evidence="11">8-oxo-dGTP diphosphatase</fullName>
        <ecNumber evidence="11">3.6.1.55</ecNumber>
    </recommendedName>
</protein>
<comment type="catalytic activity">
    <reaction evidence="10">
        <text>8-oxo-dGTP + H2O = 8-oxo-dGMP + diphosphate + H(+)</text>
        <dbReference type="Rhea" id="RHEA:31575"/>
        <dbReference type="ChEBI" id="CHEBI:15377"/>
        <dbReference type="ChEBI" id="CHEBI:15378"/>
        <dbReference type="ChEBI" id="CHEBI:33019"/>
        <dbReference type="ChEBI" id="CHEBI:63224"/>
        <dbReference type="ChEBI" id="CHEBI:77896"/>
        <dbReference type="EC" id="3.6.1.55"/>
    </reaction>
</comment>
<dbReference type="PROSITE" id="PS00893">
    <property type="entry name" value="NUDIX_BOX"/>
    <property type="match status" value="1"/>
</dbReference>
<dbReference type="GO" id="GO:0006260">
    <property type="term" value="P:DNA replication"/>
    <property type="evidence" value="ECO:0007669"/>
    <property type="project" value="UniProtKB-KW"/>
</dbReference>
<keyword evidence="8" id="KW-0460">Magnesium</keyword>
<dbReference type="EMBL" id="AODL01000011">
    <property type="protein sequence ID" value="EUJ44570.1"/>
    <property type="molecule type" value="Genomic_DNA"/>
</dbReference>
<dbReference type="SUPFAM" id="SSF55811">
    <property type="entry name" value="Nudix"/>
    <property type="match status" value="1"/>
</dbReference>
<sequence length="135" mass="15089">MPTTLHVVAAIIQNENKILCVQRLDSAINGSDWEFPGGKIEPGETPENALIREVQEEIGCLISVRKEFSQTTYAYDFANVHLTCFLCDLVHGTPALHVHQAMKWLLLGELSDLTWSPANLPAVHKLQKKMPNRAD</sequence>
<keyword evidence="9" id="KW-0234">DNA repair</keyword>
<name>W7D6C5_9LIST</name>
<evidence type="ECO:0000256" key="1">
    <source>
        <dbReference type="ARBA" id="ARBA00001946"/>
    </source>
</evidence>
<dbReference type="RefSeq" id="WP_036100842.1">
    <property type="nucleotide sequence ID" value="NZ_AODL01000011.1"/>
</dbReference>
<dbReference type="OrthoDB" id="9810648at2"/>
<evidence type="ECO:0000256" key="12">
    <source>
        <dbReference type="RuleBase" id="RU003476"/>
    </source>
</evidence>
<dbReference type="GO" id="GO:0046872">
    <property type="term" value="F:metal ion binding"/>
    <property type="evidence" value="ECO:0007669"/>
    <property type="project" value="UniProtKB-KW"/>
</dbReference>
<dbReference type="GO" id="GO:0035539">
    <property type="term" value="F:8-oxo-7,8-dihydrodeoxyguanosine triphosphate pyrophosphatase activity"/>
    <property type="evidence" value="ECO:0007669"/>
    <property type="project" value="UniProtKB-EC"/>
</dbReference>
<comment type="caution">
    <text evidence="14">The sequence shown here is derived from an EMBL/GenBank/DDBJ whole genome shotgun (WGS) entry which is preliminary data.</text>
</comment>
<dbReference type="PROSITE" id="PS51462">
    <property type="entry name" value="NUDIX"/>
    <property type="match status" value="1"/>
</dbReference>
<evidence type="ECO:0000256" key="4">
    <source>
        <dbReference type="ARBA" id="ARBA00022705"/>
    </source>
</evidence>
<evidence type="ECO:0000256" key="5">
    <source>
        <dbReference type="ARBA" id="ARBA00022723"/>
    </source>
</evidence>
<evidence type="ECO:0000256" key="9">
    <source>
        <dbReference type="ARBA" id="ARBA00023204"/>
    </source>
</evidence>
<evidence type="ECO:0000256" key="6">
    <source>
        <dbReference type="ARBA" id="ARBA00022763"/>
    </source>
</evidence>
<dbReference type="PRINTS" id="PR00502">
    <property type="entry name" value="NUDIXFAMILY"/>
</dbReference>
<dbReference type="InterPro" id="IPR000086">
    <property type="entry name" value="NUDIX_hydrolase_dom"/>
</dbReference>
<dbReference type="InterPro" id="IPR015797">
    <property type="entry name" value="NUDIX_hydrolase-like_dom_sf"/>
</dbReference>
<dbReference type="AlphaFoldDB" id="W7D6C5"/>
<dbReference type="InterPro" id="IPR047127">
    <property type="entry name" value="MutT-like"/>
</dbReference>
<keyword evidence="3" id="KW-0515">Mutator protein</keyword>
<dbReference type="PATRIC" id="fig|1265816.5.peg.1827"/>
<evidence type="ECO:0000256" key="3">
    <source>
        <dbReference type="ARBA" id="ARBA00022457"/>
    </source>
</evidence>
<evidence type="ECO:0000256" key="10">
    <source>
        <dbReference type="ARBA" id="ARBA00035861"/>
    </source>
</evidence>
<dbReference type="GO" id="GO:0044716">
    <property type="term" value="F:8-oxo-GDP phosphatase activity"/>
    <property type="evidence" value="ECO:0007669"/>
    <property type="project" value="TreeGrafter"/>
</dbReference>
<keyword evidence="7 12" id="KW-0378">Hydrolase</keyword>
<dbReference type="PANTHER" id="PTHR47707">
    <property type="entry name" value="8-OXO-DGTP DIPHOSPHATASE"/>
    <property type="match status" value="1"/>
</dbReference>
<evidence type="ECO:0000259" key="13">
    <source>
        <dbReference type="PROSITE" id="PS51462"/>
    </source>
</evidence>
<keyword evidence="6" id="KW-0227">DNA damage</keyword>
<dbReference type="EC" id="3.6.1.55" evidence="11"/>
<dbReference type="GO" id="GO:0044715">
    <property type="term" value="F:8-oxo-dGDP phosphatase activity"/>
    <property type="evidence" value="ECO:0007669"/>
    <property type="project" value="TreeGrafter"/>
</dbReference>
<dbReference type="Gene3D" id="3.90.79.10">
    <property type="entry name" value="Nucleoside Triphosphate Pyrophosphohydrolase"/>
    <property type="match status" value="1"/>
</dbReference>
<evidence type="ECO:0000313" key="14">
    <source>
        <dbReference type="EMBL" id="EUJ44570.1"/>
    </source>
</evidence>
<keyword evidence="15" id="KW-1185">Reference proteome</keyword>
<dbReference type="GO" id="GO:0006281">
    <property type="term" value="P:DNA repair"/>
    <property type="evidence" value="ECO:0007669"/>
    <property type="project" value="UniProtKB-KW"/>
</dbReference>
<dbReference type="Pfam" id="PF00293">
    <property type="entry name" value="NUDIX"/>
    <property type="match status" value="1"/>
</dbReference>
<comment type="cofactor">
    <cofactor evidence="1">
        <name>Mg(2+)</name>
        <dbReference type="ChEBI" id="CHEBI:18420"/>
    </cofactor>
</comment>
<evidence type="ECO:0000313" key="15">
    <source>
        <dbReference type="Proteomes" id="UP000019248"/>
    </source>
</evidence>
<dbReference type="InterPro" id="IPR020084">
    <property type="entry name" value="NUDIX_hydrolase_CS"/>
</dbReference>
<evidence type="ECO:0000256" key="11">
    <source>
        <dbReference type="ARBA" id="ARBA00038905"/>
    </source>
</evidence>
<gene>
    <name evidence="14" type="ORF">PRIP_09247</name>
</gene>
<dbReference type="InterPro" id="IPR020476">
    <property type="entry name" value="Nudix_hydrolase"/>
</dbReference>
<accession>W7D6C5</accession>
<keyword evidence="4" id="KW-0235">DNA replication</keyword>
<organism evidence="14 15">
    <name type="scientific">Listeria riparia FSL S10-1204</name>
    <dbReference type="NCBI Taxonomy" id="1265816"/>
    <lineage>
        <taxon>Bacteria</taxon>
        <taxon>Bacillati</taxon>
        <taxon>Bacillota</taxon>
        <taxon>Bacilli</taxon>
        <taxon>Bacillales</taxon>
        <taxon>Listeriaceae</taxon>
        <taxon>Listeria</taxon>
    </lineage>
</organism>